<reference evidence="4 5" key="1">
    <citation type="submission" date="2016-10" db="EMBL/GenBank/DDBJ databases">
        <authorList>
            <person name="de Groot N.N."/>
        </authorList>
    </citation>
    <scope>NUCLEOTIDE SEQUENCE [LARGE SCALE GENOMIC DNA]</scope>
    <source>
        <strain evidence="4 5">CGMCC 1.10836</strain>
    </source>
</reference>
<name>A0A1H8L1I8_9RHOB</name>
<keyword evidence="4" id="KW-0969">Cilium</keyword>
<dbReference type="InterPro" id="IPR006135">
    <property type="entry name" value="T3SS_substrate_exporter"/>
</dbReference>
<evidence type="ECO:0000313" key="5">
    <source>
        <dbReference type="Proteomes" id="UP000183002"/>
    </source>
</evidence>
<dbReference type="Gene3D" id="3.40.1690.10">
    <property type="entry name" value="secretion proteins EscU"/>
    <property type="match status" value="1"/>
</dbReference>
<dbReference type="PRINTS" id="PR00950">
    <property type="entry name" value="TYPE3IMSPROT"/>
</dbReference>
<evidence type="ECO:0000256" key="3">
    <source>
        <dbReference type="SAM" id="Phobius"/>
    </source>
</evidence>
<feature type="region of interest" description="Disordered" evidence="2">
    <location>
        <begin position="1"/>
        <end position="25"/>
    </location>
</feature>
<keyword evidence="3" id="KW-0812">Transmembrane</keyword>
<keyword evidence="4" id="KW-0282">Flagellum</keyword>
<keyword evidence="3" id="KW-0472">Membrane</keyword>
<dbReference type="OrthoDB" id="9807950at2"/>
<accession>A0A1H8L1I8</accession>
<dbReference type="InterPro" id="IPR029025">
    <property type="entry name" value="T3SS_substrate_exporter_C"/>
</dbReference>
<gene>
    <name evidence="4" type="ORF">SAMN05216227_103726</name>
</gene>
<dbReference type="RefSeq" id="WP_050520572.1">
    <property type="nucleotide sequence ID" value="NZ_FOCO01000037.1"/>
</dbReference>
<dbReference type="EMBL" id="FOCO01000037">
    <property type="protein sequence ID" value="SEN98987.1"/>
    <property type="molecule type" value="Genomic_DNA"/>
</dbReference>
<sequence>MSEDQSPSEKEHEPSQKKLDDARKKGEIPRSADLITAASYVGFFIAGSLLGGAALLKAGEAAKVLLGQADQLSTQMLAGAGNMTAGILATFALALSAFFLGPFFAAALMVVGQRSMMFTSSKLAPKLNRISPLAGFKNKFGRKGLFEFGKSTAKLLLISILLFAFLRFEAEGILGLIFLSPALSTALLMEKIMRFLALVALIASVIGGIDYFWQRMEHMRSNRMSRKEMEDEHKNSEGDPHMKAKRRQRAQEIATNSMLSDVAKADVVIVNPTHYAVALRWDKSSGRAPVCVAKGVDEIAARIREKAAEAAIPLHSDPPTARLLCANLAIGQEVHPDQYRAVAAAIRFAESLRTKMRKKGYDRK</sequence>
<comment type="similarity">
    <text evidence="1">Belongs to the type III secretion exporter family.</text>
</comment>
<dbReference type="PANTHER" id="PTHR30531:SF12">
    <property type="entry name" value="FLAGELLAR BIOSYNTHETIC PROTEIN FLHB"/>
    <property type="match status" value="1"/>
</dbReference>
<feature type="compositionally biased region" description="Basic and acidic residues" evidence="2">
    <location>
        <begin position="224"/>
        <end position="242"/>
    </location>
</feature>
<feature type="transmembrane region" description="Helical" evidence="3">
    <location>
        <begin position="85"/>
        <end position="112"/>
    </location>
</feature>
<dbReference type="GO" id="GO:0009306">
    <property type="term" value="P:protein secretion"/>
    <property type="evidence" value="ECO:0007669"/>
    <property type="project" value="InterPro"/>
</dbReference>
<keyword evidence="4" id="KW-0966">Cell projection</keyword>
<feature type="transmembrane region" description="Helical" evidence="3">
    <location>
        <begin position="192"/>
        <end position="213"/>
    </location>
</feature>
<dbReference type="SUPFAM" id="SSF160544">
    <property type="entry name" value="EscU C-terminal domain-like"/>
    <property type="match status" value="1"/>
</dbReference>
<feature type="transmembrane region" description="Helical" evidence="3">
    <location>
        <begin position="155"/>
        <end position="180"/>
    </location>
</feature>
<evidence type="ECO:0000313" key="4">
    <source>
        <dbReference type="EMBL" id="SEN98987.1"/>
    </source>
</evidence>
<feature type="compositionally biased region" description="Basic and acidic residues" evidence="2">
    <location>
        <begin position="7"/>
        <end position="25"/>
    </location>
</feature>
<dbReference type="Proteomes" id="UP000183002">
    <property type="component" value="Unassembled WGS sequence"/>
</dbReference>
<protein>
    <submittedName>
        <fullName evidence="4">Flagellar biosynthetic protein FlhB</fullName>
    </submittedName>
</protein>
<dbReference type="PANTHER" id="PTHR30531">
    <property type="entry name" value="FLAGELLAR BIOSYNTHETIC PROTEIN FLHB"/>
    <property type="match status" value="1"/>
</dbReference>
<feature type="region of interest" description="Disordered" evidence="2">
    <location>
        <begin position="224"/>
        <end position="244"/>
    </location>
</feature>
<evidence type="ECO:0000256" key="1">
    <source>
        <dbReference type="ARBA" id="ARBA00010690"/>
    </source>
</evidence>
<keyword evidence="3" id="KW-1133">Transmembrane helix</keyword>
<dbReference type="Pfam" id="PF01312">
    <property type="entry name" value="Bac_export_2"/>
    <property type="match status" value="1"/>
</dbReference>
<proteinExistence type="inferred from homology"/>
<evidence type="ECO:0000256" key="2">
    <source>
        <dbReference type="SAM" id="MobiDB-lite"/>
    </source>
</evidence>
<feature type="transmembrane region" description="Helical" evidence="3">
    <location>
        <begin position="34"/>
        <end position="56"/>
    </location>
</feature>
<dbReference type="AlphaFoldDB" id="A0A1H8L1I8"/>
<dbReference type="GO" id="GO:0005886">
    <property type="term" value="C:plasma membrane"/>
    <property type="evidence" value="ECO:0007669"/>
    <property type="project" value="TreeGrafter"/>
</dbReference>
<dbReference type="STRING" id="1077947.SAMN05216227_103726"/>
<organism evidence="4 5">
    <name type="scientific">Pseudorhodobacter antarcticus</name>
    <dbReference type="NCBI Taxonomy" id="1077947"/>
    <lineage>
        <taxon>Bacteria</taxon>
        <taxon>Pseudomonadati</taxon>
        <taxon>Pseudomonadota</taxon>
        <taxon>Alphaproteobacteria</taxon>
        <taxon>Rhodobacterales</taxon>
        <taxon>Paracoccaceae</taxon>
        <taxon>Pseudorhodobacter</taxon>
    </lineage>
</organism>
<keyword evidence="5" id="KW-1185">Reference proteome</keyword>